<reference evidence="1" key="1">
    <citation type="journal article" date="2019" name="Proc. R. Soc. B">
        <title>Functional crosstalk across IMD and Toll pathways: insight into the evolution of incomplete immune cascades.</title>
        <authorList>
            <person name="Nishide Y."/>
            <person name="Kageyama D."/>
            <person name="Yokoi K."/>
            <person name="Jouraku A."/>
            <person name="Tanaka H."/>
            <person name="Futahashi R."/>
            <person name="Fukatsu T."/>
        </authorList>
    </citation>
    <scope>NUCLEOTIDE SEQUENCE</scope>
</reference>
<dbReference type="EMBL" id="LC384129">
    <property type="protein sequence ID" value="BBE08138.1"/>
    <property type="molecule type" value="mRNA"/>
</dbReference>
<dbReference type="CDD" id="cd01670">
    <property type="entry name" value="Death"/>
    <property type="match status" value="1"/>
</dbReference>
<proteinExistence type="evidence at transcript level"/>
<name>A0A499U9M5_PLAST</name>
<dbReference type="SUPFAM" id="SSF47986">
    <property type="entry name" value="DEATH domain"/>
    <property type="match status" value="1"/>
</dbReference>
<accession>A0A499U9M5</accession>
<dbReference type="AlphaFoldDB" id="A0A499U9M5"/>
<organism evidence="1">
    <name type="scientific">Plautia stali</name>
    <name type="common">Stink bug</name>
    <dbReference type="NCBI Taxonomy" id="106108"/>
    <lineage>
        <taxon>Eukaryota</taxon>
        <taxon>Metazoa</taxon>
        <taxon>Ecdysozoa</taxon>
        <taxon>Arthropoda</taxon>
        <taxon>Hexapoda</taxon>
        <taxon>Insecta</taxon>
        <taxon>Pterygota</taxon>
        <taxon>Neoptera</taxon>
        <taxon>Paraneoptera</taxon>
        <taxon>Hemiptera</taxon>
        <taxon>Heteroptera</taxon>
        <taxon>Panheteroptera</taxon>
        <taxon>Pentatomomorpha</taxon>
        <taxon>Pentatomoidea</taxon>
        <taxon>Pentatomidae</taxon>
        <taxon>Pentatominae</taxon>
        <taxon>Plautia</taxon>
    </lineage>
</organism>
<dbReference type="InterPro" id="IPR011029">
    <property type="entry name" value="DEATH-like_dom_sf"/>
</dbReference>
<protein>
    <submittedName>
        <fullName evidence="1">Immune deficiency</fullName>
    </submittedName>
</protein>
<sequence>MKSFFHKVTSDAVSFKEKHRKYKFKPQPNFNAPQNEGIPSNGSNIRIENCPNFHFGNNITLITTNVINKEEQVLSSDKKGHDSVQVIPKNVKDNFSNISQATIEHFELISSKINDLKRLEKKLGFIEDGLESSTQGIQMELLVCQMLYSWKKSKTREATVGLLLKILWEAKEYDAAIYLSDNI</sequence>
<evidence type="ECO:0000313" key="1">
    <source>
        <dbReference type="EMBL" id="BBE08138.1"/>
    </source>
</evidence>
<gene>
    <name evidence="1" type="primary">Imd</name>
</gene>
<dbReference type="Gene3D" id="1.10.533.10">
    <property type="entry name" value="Death Domain, Fas"/>
    <property type="match status" value="1"/>
</dbReference>